<evidence type="ECO:0000259" key="2">
    <source>
        <dbReference type="Pfam" id="PF12705"/>
    </source>
</evidence>
<dbReference type="Gene3D" id="3.90.320.10">
    <property type="match status" value="1"/>
</dbReference>
<sequence>MRILFDPDFDHGTWPGPRGAADAIAGAAWLGPEGFLALLETHLGLATPHASLADRAAELVPRLFREDHFYGASAKTDPWATAHRLLAWRDHLWEHGWRGERLGQRRLGELAEVTLGLPPGPAERIERVSGWLEGRSVDVEEVRLLVPKATLSAAWQRVLAPLERAGVRIVSEPLSDAQAAGNLAAVRGEGAQITPGDPSLQLVRCHGPREGARMLAAALAADPGLGQTLFIGPDGILDEALAEFGLPTLGASSAHDAGALAALLPLTLQLAWGPVDPQLALDWLTLPDHPLDRTVAARLAATLEVWPAVGNPLWRAVSNEVPGGESFRAILDTVFVPIADRHAQIRVHDLLPRVELLERWASLHAATSPAHALVVAQAEALRGRFELAELRRLSPPRLDAVLASVVGNGAAMRRPALSGYAGVGLPGGVAGPARRIVWWNFHDAGSRRSHVSLRASERQALASIGVFLPSLGDETRAAAARARRPLHQAEETLILVAPHQDEIGEARPLHPLWDEIAGRLHDGRYRRHLHFEAPTLGKPAARTTVVVTRAERPSREHHASRPPSPRPAESPSSLQKLLGCSFCYALDYMGRIRPRTSPRLVVESRLHGLLAHEVLAAASREGVFPSESEGDARQATLAILDRLLPTHAALLLLHGHQQELLLLRDAVGGAAALLARVMHAEGLRIHTVEQEIRAELGPGVLRGTPDLVLEDPRKRLVLLDFKWSGEAYRRGELRGATSLQLAAYAMLLGRAGHEIRSLGYLILRSQRLLVRGAAIAFAEQIRPELLDETWTATEHAWARRTAELSRGEIQADGVATERHTPLREARVDRGHLLLPAPCTYCKLDLLCGRENRA</sequence>
<comment type="caution">
    <text evidence="3">The sequence shown here is derived from an EMBL/GenBank/DDBJ whole genome shotgun (WGS) entry which is preliminary data.</text>
</comment>
<keyword evidence="4" id="KW-1185">Reference proteome</keyword>
<protein>
    <submittedName>
        <fullName evidence="3">PD-(D/E)XK nuclease family protein</fullName>
    </submittedName>
</protein>
<name>A0A9X3XGW9_9BACT</name>
<reference evidence="3 4" key="1">
    <citation type="submission" date="2021-04" db="EMBL/GenBank/DDBJ databases">
        <title>Genome analysis of Polyangium sp.</title>
        <authorList>
            <person name="Li Y."/>
            <person name="Wang J."/>
        </authorList>
    </citation>
    <scope>NUCLEOTIDE SEQUENCE [LARGE SCALE GENOMIC DNA]</scope>
    <source>
        <strain evidence="3 4">SDU14</strain>
    </source>
</reference>
<evidence type="ECO:0000313" key="4">
    <source>
        <dbReference type="Proteomes" id="UP001151081"/>
    </source>
</evidence>
<feature type="region of interest" description="Disordered" evidence="1">
    <location>
        <begin position="541"/>
        <end position="573"/>
    </location>
</feature>
<dbReference type="RefSeq" id="WP_272459826.1">
    <property type="nucleotide sequence ID" value="NZ_JAGTJJ010000074.1"/>
</dbReference>
<feature type="compositionally biased region" description="Basic and acidic residues" evidence="1">
    <location>
        <begin position="549"/>
        <end position="559"/>
    </location>
</feature>
<dbReference type="Proteomes" id="UP001151081">
    <property type="component" value="Unassembled WGS sequence"/>
</dbReference>
<proteinExistence type="predicted"/>
<gene>
    <name evidence="3" type="ORF">KEG57_48930</name>
</gene>
<accession>A0A9X3XGW9</accession>
<evidence type="ECO:0000256" key="1">
    <source>
        <dbReference type="SAM" id="MobiDB-lite"/>
    </source>
</evidence>
<dbReference type="InterPro" id="IPR011604">
    <property type="entry name" value="PDDEXK-like_dom_sf"/>
</dbReference>
<dbReference type="Pfam" id="PF12705">
    <property type="entry name" value="PDDEXK_1"/>
    <property type="match status" value="1"/>
</dbReference>
<feature type="domain" description="PD-(D/E)XK endonuclease-like" evidence="2">
    <location>
        <begin position="570"/>
        <end position="847"/>
    </location>
</feature>
<dbReference type="InterPro" id="IPR038726">
    <property type="entry name" value="PDDEXK_AddAB-type"/>
</dbReference>
<dbReference type="EMBL" id="JAGTJJ010000074">
    <property type="protein sequence ID" value="MDC3988488.1"/>
    <property type="molecule type" value="Genomic_DNA"/>
</dbReference>
<organism evidence="3 4">
    <name type="scientific">Polyangium jinanense</name>
    <dbReference type="NCBI Taxonomy" id="2829994"/>
    <lineage>
        <taxon>Bacteria</taxon>
        <taxon>Pseudomonadati</taxon>
        <taxon>Myxococcota</taxon>
        <taxon>Polyangia</taxon>
        <taxon>Polyangiales</taxon>
        <taxon>Polyangiaceae</taxon>
        <taxon>Polyangium</taxon>
    </lineage>
</organism>
<evidence type="ECO:0000313" key="3">
    <source>
        <dbReference type="EMBL" id="MDC3988488.1"/>
    </source>
</evidence>
<dbReference type="AlphaFoldDB" id="A0A9X3XGW9"/>